<feature type="compositionally biased region" description="Basic and acidic residues" evidence="1">
    <location>
        <begin position="307"/>
        <end position="321"/>
    </location>
</feature>
<evidence type="ECO:0000256" key="2">
    <source>
        <dbReference type="SAM" id="Phobius"/>
    </source>
</evidence>
<dbReference type="Proteomes" id="UP000814176">
    <property type="component" value="Unassembled WGS sequence"/>
</dbReference>
<feature type="transmembrane region" description="Helical" evidence="2">
    <location>
        <begin position="124"/>
        <end position="147"/>
    </location>
</feature>
<feature type="transmembrane region" description="Helical" evidence="2">
    <location>
        <begin position="205"/>
        <end position="227"/>
    </location>
</feature>
<accession>A0ABQ8K222</accession>
<keyword evidence="2" id="KW-0472">Membrane</keyword>
<keyword evidence="5" id="KW-1185">Reference proteome</keyword>
<sequence length="321" mass="35985">MANDLPATTAALDGIQVEAQMQSLDIRRSTLAPLCFLLYDILLTTDLEIIHIWRTPWASSKPFYFIARYYSLIALIVRNLYSMTCREWIVYESVSSLVLELSVQLLLILRLFAMYLGSKATMRVMMISFAIQAIIMAICIGLSVPRLLVSPNCVEATIPLELVIYCIVSIMFESFLFSLTLSRYRRAKREGMANLDLMNVLVRDGMLAFGVIFAAMVTNTVLFTLGARTVSTAGFPWLLAILGCAGSRLVLNVREVNRPHKTPSSLGDFEVTSDIYRALDQCDPDDDEADDEVLELKKKLNAPLPLEHQHAADPERRPLAV</sequence>
<dbReference type="GeneID" id="71998524"/>
<proteinExistence type="predicted"/>
<evidence type="ECO:0000256" key="1">
    <source>
        <dbReference type="SAM" id="MobiDB-lite"/>
    </source>
</evidence>
<feature type="domain" description="DUF6533" evidence="3">
    <location>
        <begin position="30"/>
        <end position="73"/>
    </location>
</feature>
<evidence type="ECO:0000259" key="3">
    <source>
        <dbReference type="Pfam" id="PF20151"/>
    </source>
</evidence>
<reference evidence="4 5" key="1">
    <citation type="journal article" date="2021" name="Environ. Microbiol.">
        <title>Gene family expansions and transcriptome signatures uncover fungal adaptations to wood decay.</title>
        <authorList>
            <person name="Hage H."/>
            <person name="Miyauchi S."/>
            <person name="Viragh M."/>
            <person name="Drula E."/>
            <person name="Min B."/>
            <person name="Chaduli D."/>
            <person name="Navarro D."/>
            <person name="Favel A."/>
            <person name="Norest M."/>
            <person name="Lesage-Meessen L."/>
            <person name="Balint B."/>
            <person name="Merenyi Z."/>
            <person name="de Eugenio L."/>
            <person name="Morin E."/>
            <person name="Martinez A.T."/>
            <person name="Baldrian P."/>
            <person name="Stursova M."/>
            <person name="Martinez M.J."/>
            <person name="Novotny C."/>
            <person name="Magnuson J.K."/>
            <person name="Spatafora J.W."/>
            <person name="Maurice S."/>
            <person name="Pangilinan J."/>
            <person name="Andreopoulos W."/>
            <person name="LaButti K."/>
            <person name="Hundley H."/>
            <person name="Na H."/>
            <person name="Kuo A."/>
            <person name="Barry K."/>
            <person name="Lipzen A."/>
            <person name="Henrissat B."/>
            <person name="Riley R."/>
            <person name="Ahrendt S."/>
            <person name="Nagy L.G."/>
            <person name="Grigoriev I.V."/>
            <person name="Martin F."/>
            <person name="Rosso M.N."/>
        </authorList>
    </citation>
    <scope>NUCLEOTIDE SEQUENCE [LARGE SCALE GENOMIC DNA]</scope>
    <source>
        <strain evidence="4 5">CIRM-BRFM 1785</strain>
    </source>
</reference>
<dbReference type="EMBL" id="JADCUA010000029">
    <property type="protein sequence ID" value="KAH9830748.1"/>
    <property type="molecule type" value="Genomic_DNA"/>
</dbReference>
<feature type="transmembrane region" description="Helical" evidence="2">
    <location>
        <begin position="93"/>
        <end position="112"/>
    </location>
</feature>
<name>A0ABQ8K222_9APHY</name>
<dbReference type="InterPro" id="IPR045340">
    <property type="entry name" value="DUF6533"/>
</dbReference>
<protein>
    <recommendedName>
        <fullName evidence="3">DUF6533 domain-containing protein</fullName>
    </recommendedName>
</protein>
<evidence type="ECO:0000313" key="5">
    <source>
        <dbReference type="Proteomes" id="UP000814176"/>
    </source>
</evidence>
<keyword evidence="2" id="KW-1133">Transmembrane helix</keyword>
<dbReference type="RefSeq" id="XP_047774009.1">
    <property type="nucleotide sequence ID" value="XM_047917792.1"/>
</dbReference>
<evidence type="ECO:0000313" key="4">
    <source>
        <dbReference type="EMBL" id="KAH9830748.1"/>
    </source>
</evidence>
<dbReference type="Pfam" id="PF20151">
    <property type="entry name" value="DUF6533"/>
    <property type="match status" value="1"/>
</dbReference>
<feature type="transmembrane region" description="Helical" evidence="2">
    <location>
        <begin position="62"/>
        <end position="81"/>
    </location>
</feature>
<feature type="transmembrane region" description="Helical" evidence="2">
    <location>
        <begin position="162"/>
        <end position="184"/>
    </location>
</feature>
<feature type="region of interest" description="Disordered" evidence="1">
    <location>
        <begin position="300"/>
        <end position="321"/>
    </location>
</feature>
<gene>
    <name evidence="4" type="ORF">C8Q71DRAFT_320736</name>
</gene>
<comment type="caution">
    <text evidence="4">The sequence shown here is derived from an EMBL/GenBank/DDBJ whole genome shotgun (WGS) entry which is preliminary data.</text>
</comment>
<feature type="transmembrane region" description="Helical" evidence="2">
    <location>
        <begin position="233"/>
        <end position="251"/>
    </location>
</feature>
<keyword evidence="2" id="KW-0812">Transmembrane</keyword>
<organism evidence="4 5">
    <name type="scientific">Rhodofomes roseus</name>
    <dbReference type="NCBI Taxonomy" id="34475"/>
    <lineage>
        <taxon>Eukaryota</taxon>
        <taxon>Fungi</taxon>
        <taxon>Dikarya</taxon>
        <taxon>Basidiomycota</taxon>
        <taxon>Agaricomycotina</taxon>
        <taxon>Agaricomycetes</taxon>
        <taxon>Polyporales</taxon>
        <taxon>Rhodofomes</taxon>
    </lineage>
</organism>